<dbReference type="PANTHER" id="PTHR13887:SF14">
    <property type="entry name" value="DISULFIDE BOND FORMATION PROTEIN D"/>
    <property type="match status" value="1"/>
</dbReference>
<dbReference type="RefSeq" id="WP_201674084.1">
    <property type="nucleotide sequence ID" value="NZ_JAEQNE010000002.1"/>
</dbReference>
<dbReference type="SUPFAM" id="SSF52833">
    <property type="entry name" value="Thioredoxin-like"/>
    <property type="match status" value="1"/>
</dbReference>
<dbReference type="Pfam" id="PF13462">
    <property type="entry name" value="Thioredoxin_4"/>
    <property type="match status" value="1"/>
</dbReference>
<dbReference type="Proteomes" id="UP000599109">
    <property type="component" value="Unassembled WGS sequence"/>
</dbReference>
<proteinExistence type="inferred from homology"/>
<keyword evidence="3" id="KW-0560">Oxidoreductase</keyword>
<evidence type="ECO:0000256" key="5">
    <source>
        <dbReference type="ARBA" id="ARBA00023284"/>
    </source>
</evidence>
<protein>
    <submittedName>
        <fullName evidence="7">Thioredoxin domain-containing protein</fullName>
    </submittedName>
</protein>
<keyword evidence="2" id="KW-0732">Signal</keyword>
<accession>A0A936YYU7</accession>
<feature type="domain" description="Thioredoxin-like fold" evidence="6">
    <location>
        <begin position="49"/>
        <end position="208"/>
    </location>
</feature>
<comment type="caution">
    <text evidence="7">The sequence shown here is derived from an EMBL/GenBank/DDBJ whole genome shotgun (WGS) entry which is preliminary data.</text>
</comment>
<evidence type="ECO:0000259" key="6">
    <source>
        <dbReference type="Pfam" id="PF13462"/>
    </source>
</evidence>
<sequence length="221" mass="24531">MKQKTLFISALVLLAAVFVGAMQFYDGQKEREAAAAAAKNRESLVRMHSMSLGRAEAPVQIVEFFDPACETCAAFYPLVKKMLAENREDLRLTVRYAPLHRGSDEVVKVLEAARKQAKYWQALEALLASQQDWVQHHQARPELIWPHLARAGLDVERLKADMQAPDVAAAIAQDVADGRALNVKMTPEFFVNGRALPSFGYEQLRKLVGDELSAARNAKAG</sequence>
<dbReference type="InterPro" id="IPR012336">
    <property type="entry name" value="Thioredoxin-like_fold"/>
</dbReference>
<name>A0A936YYU7_9BURK</name>
<organism evidence="7 8">
    <name type="scientific">Ramlibacter monticola</name>
    <dbReference type="NCBI Taxonomy" id="1926872"/>
    <lineage>
        <taxon>Bacteria</taxon>
        <taxon>Pseudomonadati</taxon>
        <taxon>Pseudomonadota</taxon>
        <taxon>Betaproteobacteria</taxon>
        <taxon>Burkholderiales</taxon>
        <taxon>Comamonadaceae</taxon>
        <taxon>Ramlibacter</taxon>
    </lineage>
</organism>
<reference evidence="7 8" key="1">
    <citation type="journal article" date="2017" name="Int. J. Syst. Evol. Microbiol.">
        <title>Ramlibacter monticola sp. nov., isolated from forest soil.</title>
        <authorList>
            <person name="Chaudhary D.K."/>
            <person name="Kim J."/>
        </authorList>
    </citation>
    <scope>NUCLEOTIDE SEQUENCE [LARGE SCALE GENOMIC DNA]</scope>
    <source>
        <strain evidence="7 8">KACC 19175</strain>
    </source>
</reference>
<dbReference type="Gene3D" id="3.40.30.10">
    <property type="entry name" value="Glutaredoxin"/>
    <property type="match status" value="1"/>
</dbReference>
<dbReference type="EMBL" id="JAEQNE010000002">
    <property type="protein sequence ID" value="MBL0391453.1"/>
    <property type="molecule type" value="Genomic_DNA"/>
</dbReference>
<evidence type="ECO:0000313" key="8">
    <source>
        <dbReference type="Proteomes" id="UP000599109"/>
    </source>
</evidence>
<keyword evidence="8" id="KW-1185">Reference proteome</keyword>
<comment type="similarity">
    <text evidence="1">Belongs to the thioredoxin family. DsbA subfamily.</text>
</comment>
<dbReference type="InterPro" id="IPR036249">
    <property type="entry name" value="Thioredoxin-like_sf"/>
</dbReference>
<evidence type="ECO:0000256" key="4">
    <source>
        <dbReference type="ARBA" id="ARBA00023157"/>
    </source>
</evidence>
<dbReference type="GO" id="GO:0016491">
    <property type="term" value="F:oxidoreductase activity"/>
    <property type="evidence" value="ECO:0007669"/>
    <property type="project" value="UniProtKB-KW"/>
</dbReference>
<keyword evidence="4" id="KW-1015">Disulfide bond</keyword>
<evidence type="ECO:0000256" key="3">
    <source>
        <dbReference type="ARBA" id="ARBA00023002"/>
    </source>
</evidence>
<dbReference type="AlphaFoldDB" id="A0A936YYU7"/>
<gene>
    <name evidence="7" type="ORF">JJ685_09910</name>
</gene>
<dbReference type="PANTHER" id="PTHR13887">
    <property type="entry name" value="GLUTATHIONE S-TRANSFERASE KAPPA"/>
    <property type="match status" value="1"/>
</dbReference>
<evidence type="ECO:0000313" key="7">
    <source>
        <dbReference type="EMBL" id="MBL0391453.1"/>
    </source>
</evidence>
<keyword evidence="5" id="KW-0676">Redox-active center</keyword>
<evidence type="ECO:0000256" key="1">
    <source>
        <dbReference type="ARBA" id="ARBA00005791"/>
    </source>
</evidence>
<evidence type="ECO:0000256" key="2">
    <source>
        <dbReference type="ARBA" id="ARBA00022729"/>
    </source>
</evidence>